<dbReference type="SUPFAM" id="SSF53756">
    <property type="entry name" value="UDP-Glycosyltransferase/glycogen phosphorylase"/>
    <property type="match status" value="1"/>
</dbReference>
<dbReference type="PANTHER" id="PTHR39517">
    <property type="entry name" value="SLL0192 PROTEIN"/>
    <property type="match status" value="1"/>
</dbReference>
<dbReference type="NCBIfam" id="TIGR03492">
    <property type="entry name" value="lipid-A-disaccharide synthase-related protein"/>
    <property type="match status" value="1"/>
</dbReference>
<evidence type="ECO:0000313" key="2">
    <source>
        <dbReference type="Proteomes" id="UP000218785"/>
    </source>
</evidence>
<dbReference type="Proteomes" id="UP000218785">
    <property type="component" value="Chromosome"/>
</dbReference>
<protein>
    <recommendedName>
        <fullName evidence="3">Lipid-A-disaccharide synthase</fullName>
    </recommendedName>
</protein>
<dbReference type="EMBL" id="AP018248">
    <property type="protein sequence ID" value="BAY96602.1"/>
    <property type="molecule type" value="Genomic_DNA"/>
</dbReference>
<keyword evidence="2" id="KW-1185">Reference proteome</keyword>
<evidence type="ECO:0008006" key="3">
    <source>
        <dbReference type="Google" id="ProtNLM"/>
    </source>
</evidence>
<reference evidence="1 2" key="1">
    <citation type="submission" date="2017-06" db="EMBL/GenBank/DDBJ databases">
        <title>Genome sequencing of cyanobaciteial culture collection at National Institute for Environmental Studies (NIES).</title>
        <authorList>
            <person name="Hirose Y."/>
            <person name="Shimura Y."/>
            <person name="Fujisawa T."/>
            <person name="Nakamura Y."/>
            <person name="Kawachi M."/>
        </authorList>
    </citation>
    <scope>NUCLEOTIDE SEQUENCE [LARGE SCALE GENOMIC DNA]</scope>
    <source>
        <strain evidence="1 2">NIES-37</strain>
    </source>
</reference>
<name>A0A1Z4MT02_9CYAN</name>
<dbReference type="AlphaFoldDB" id="A0A1Z4MT02"/>
<sequence>MNDVSPLSVASPAPSSSSRLQLLVLSNGHGEDVIAIRILQALQQQSNPPDIFALPLVGEGHAYQQLNVPVIGSVRTLPSGGFIYMDGRQLAKDVRGGLLQLTLSQIKAVRRWVKSQKKQGNRKAILAVGDIVPLLFAKFSGANYAFVGTAKSEYYVRDESGLLPRKNKGAKWENFSGSIYHPWERWLMSRRHCRAVFPRDSLTTEILKKWPIPAFNLGNPMMDGLSPSFPTQRFYSGDIQQQEIARPLIVTLLPGSRAPEAYNNWETITVAVSALLASFRERDSVFNTSGTIIFLGAIAPSLDCNTLTKTLTIQGWRSQSELPIQLSDPNALTFKQKNAYFILTQQAYNDCLHLGDFAIAMAGTATEQFVGLGKPAIAISGQGPQYNPGFAEAQSRLLGPSLILVDQPSKVAKEVQSLFQNPDRLQIIADNGLLRMGQPGAAQRIAECLQSRL</sequence>
<evidence type="ECO:0000313" key="1">
    <source>
        <dbReference type="EMBL" id="BAY96602.1"/>
    </source>
</evidence>
<accession>A0A1Z4MT02</accession>
<dbReference type="RefSeq" id="WP_096573796.1">
    <property type="nucleotide sequence ID" value="NZ_CAWNJS010000001.1"/>
</dbReference>
<dbReference type="PANTHER" id="PTHR39517:SF1">
    <property type="entry name" value="LIPID-A-DISACCHARIDE SYNTHASE"/>
    <property type="match status" value="1"/>
</dbReference>
<gene>
    <name evidence="1" type="ORF">NIES37_05360</name>
</gene>
<organism evidence="1 2">
    <name type="scientific">Tolypothrix tenuis PCC 7101</name>
    <dbReference type="NCBI Taxonomy" id="231146"/>
    <lineage>
        <taxon>Bacteria</taxon>
        <taxon>Bacillati</taxon>
        <taxon>Cyanobacteriota</taxon>
        <taxon>Cyanophyceae</taxon>
        <taxon>Nostocales</taxon>
        <taxon>Tolypothrichaceae</taxon>
        <taxon>Tolypothrix</taxon>
    </lineage>
</organism>
<proteinExistence type="predicted"/>
<dbReference type="KEGG" id="ttq:NIES37_05360"/>
<dbReference type="InterPro" id="IPR019994">
    <property type="entry name" value="Lipid-A-disac_synthase-rel_put"/>
</dbReference>